<dbReference type="EMBL" id="QZBZ01000059">
    <property type="protein sequence ID" value="TIA38662.1"/>
    <property type="molecule type" value="Genomic_DNA"/>
</dbReference>
<name>A0A4T0C2X5_AURPU</name>
<dbReference type="AlphaFoldDB" id="A0A4T0C2X5"/>
<dbReference type="GO" id="GO:0005737">
    <property type="term" value="C:cytoplasm"/>
    <property type="evidence" value="ECO:0007669"/>
    <property type="project" value="TreeGrafter"/>
</dbReference>
<dbReference type="Gene3D" id="1.10.8.10">
    <property type="entry name" value="DNA helicase RuvA subunit, C-terminal domain"/>
    <property type="match status" value="1"/>
</dbReference>
<proteinExistence type="predicted"/>
<feature type="compositionally biased region" description="Low complexity" evidence="1">
    <location>
        <begin position="326"/>
        <end position="338"/>
    </location>
</feature>
<dbReference type="GO" id="GO:0043130">
    <property type="term" value="F:ubiquitin binding"/>
    <property type="evidence" value="ECO:0007669"/>
    <property type="project" value="InterPro"/>
</dbReference>
<gene>
    <name evidence="3" type="ORF">D6C78_03861</name>
</gene>
<feature type="region of interest" description="Disordered" evidence="1">
    <location>
        <begin position="1"/>
        <end position="94"/>
    </location>
</feature>
<dbReference type="PANTHER" id="PTHR16461">
    <property type="entry name" value="TOLL-INTERACTING PROTEIN"/>
    <property type="match status" value="1"/>
</dbReference>
<dbReference type="PROSITE" id="PS51140">
    <property type="entry name" value="CUE"/>
    <property type="match status" value="1"/>
</dbReference>
<feature type="domain" description="CUE" evidence="2">
    <location>
        <begin position="85"/>
        <end position="128"/>
    </location>
</feature>
<dbReference type="SUPFAM" id="SSF46934">
    <property type="entry name" value="UBA-like"/>
    <property type="match status" value="1"/>
</dbReference>
<feature type="region of interest" description="Disordered" evidence="1">
    <location>
        <begin position="250"/>
        <end position="465"/>
    </location>
</feature>
<dbReference type="PANTHER" id="PTHR16461:SF5">
    <property type="entry name" value="TOLL-INTERACTING PROTEIN"/>
    <property type="match status" value="1"/>
</dbReference>
<dbReference type="GO" id="GO:0006511">
    <property type="term" value="P:ubiquitin-dependent protein catabolic process"/>
    <property type="evidence" value="ECO:0007669"/>
    <property type="project" value="TreeGrafter"/>
</dbReference>
<feature type="compositionally biased region" description="Basic and acidic residues" evidence="1">
    <location>
        <begin position="15"/>
        <end position="33"/>
    </location>
</feature>
<dbReference type="InterPro" id="IPR003892">
    <property type="entry name" value="CUE"/>
</dbReference>
<dbReference type="Pfam" id="PF02845">
    <property type="entry name" value="CUE"/>
    <property type="match status" value="1"/>
</dbReference>
<dbReference type="GO" id="GO:0031624">
    <property type="term" value="F:ubiquitin conjugating enzyme binding"/>
    <property type="evidence" value="ECO:0007669"/>
    <property type="project" value="TreeGrafter"/>
</dbReference>
<evidence type="ECO:0000313" key="3">
    <source>
        <dbReference type="EMBL" id="TIA38662.1"/>
    </source>
</evidence>
<reference evidence="3 4" key="1">
    <citation type="submission" date="2018-10" db="EMBL/GenBank/DDBJ databases">
        <title>Fifty Aureobasidium pullulans genomes reveal a recombining polyextremotolerant generalist.</title>
        <authorList>
            <person name="Gostincar C."/>
            <person name="Turk M."/>
            <person name="Zajc J."/>
            <person name="Gunde-Cimerman N."/>
        </authorList>
    </citation>
    <scope>NUCLEOTIDE SEQUENCE [LARGE SCALE GENOMIC DNA]</scope>
    <source>
        <strain evidence="3 4">EXF-1645</strain>
    </source>
</reference>
<evidence type="ECO:0000259" key="2">
    <source>
        <dbReference type="PROSITE" id="PS51140"/>
    </source>
</evidence>
<feature type="compositionally biased region" description="Basic and acidic residues" evidence="1">
    <location>
        <begin position="289"/>
        <end position="311"/>
    </location>
</feature>
<feature type="compositionally biased region" description="Basic and acidic residues" evidence="1">
    <location>
        <begin position="406"/>
        <end position="426"/>
    </location>
</feature>
<feature type="region of interest" description="Disordered" evidence="1">
    <location>
        <begin position="112"/>
        <end position="216"/>
    </location>
</feature>
<organism evidence="3 4">
    <name type="scientific">Aureobasidium pullulans</name>
    <name type="common">Black yeast</name>
    <name type="synonym">Pullularia pullulans</name>
    <dbReference type="NCBI Taxonomy" id="5580"/>
    <lineage>
        <taxon>Eukaryota</taxon>
        <taxon>Fungi</taxon>
        <taxon>Dikarya</taxon>
        <taxon>Ascomycota</taxon>
        <taxon>Pezizomycotina</taxon>
        <taxon>Dothideomycetes</taxon>
        <taxon>Dothideomycetidae</taxon>
        <taxon>Dothideales</taxon>
        <taxon>Saccotheciaceae</taxon>
        <taxon>Aureobasidium</taxon>
    </lineage>
</organism>
<comment type="caution">
    <text evidence="3">The sequence shown here is derived from an EMBL/GenBank/DDBJ whole genome shotgun (WGS) entry which is preliminary data.</text>
</comment>
<evidence type="ECO:0000256" key="1">
    <source>
        <dbReference type="SAM" id="MobiDB-lite"/>
    </source>
</evidence>
<protein>
    <recommendedName>
        <fullName evidence="2">CUE domain-containing protein</fullName>
    </recommendedName>
</protein>
<feature type="compositionally biased region" description="Acidic residues" evidence="1">
    <location>
        <begin position="390"/>
        <end position="405"/>
    </location>
</feature>
<accession>A0A4T0C2X5</accession>
<evidence type="ECO:0000313" key="4">
    <source>
        <dbReference type="Proteomes" id="UP000308724"/>
    </source>
</evidence>
<dbReference type="Proteomes" id="UP000308724">
    <property type="component" value="Unassembled WGS sequence"/>
</dbReference>
<sequence>MTSLEPISTLAIHIKHSEHATMSDGSHSEKPKAGAESPTTARELDFDDDHDESRPIKSPTPKQVSFVEVEDEDAPSKPARPLSPQSQNEKTLKEAFPTIDAKVIRAVLIASGGNASSPFEPCLRTYSDCSPAMSDPDFKPEEAPPPRPPRPTQAQRQLDADEQYARQLAQHFQSESRPQRAMRDEDDRGPPLPNRPRQQQRPGLAEDDREYSFFDGMIQATAENHIKENVRKGFLETQTKVNRWITDFRKKLDGEDNDDPYAGPTRQDSPPRRQNYGPSQSEQLYGIRRSADVSRKSTDKDRYDLDNRVLDDDFTALELRDDEAPSRASSSRNRPLANPDLFKANVAPPQSGPVDEVDAIDRRNQRQPSPSGASKSAKWQPLTSIAPNPESEENDPFSLGDSDDEKETKTKDTRESDTARLKEAARKSVTAESADAPKELQASERSGSTNVRDKEAEALLTGKKP</sequence>
<dbReference type="InterPro" id="IPR009060">
    <property type="entry name" value="UBA-like_sf"/>
</dbReference>
<feature type="compositionally biased region" description="Basic and acidic residues" evidence="1">
    <location>
        <begin position="177"/>
        <end position="189"/>
    </location>
</feature>